<feature type="region of interest" description="Disordered" evidence="1">
    <location>
        <begin position="48"/>
        <end position="93"/>
    </location>
</feature>
<dbReference type="InParanoid" id="D8LBK8"/>
<gene>
    <name evidence="2" type="ORF">Esi_0000_0520</name>
</gene>
<accession>D8LBK8</accession>
<evidence type="ECO:0000256" key="1">
    <source>
        <dbReference type="SAM" id="MobiDB-lite"/>
    </source>
</evidence>
<dbReference type="OrthoDB" id="526306at2759"/>
<feature type="compositionally biased region" description="Low complexity" evidence="1">
    <location>
        <begin position="261"/>
        <end position="276"/>
    </location>
</feature>
<feature type="region of interest" description="Disordered" evidence="1">
    <location>
        <begin position="207"/>
        <end position="380"/>
    </location>
</feature>
<feature type="compositionally biased region" description="Gly residues" evidence="1">
    <location>
        <begin position="308"/>
        <end position="320"/>
    </location>
</feature>
<feature type="compositionally biased region" description="Basic and acidic residues" evidence="1">
    <location>
        <begin position="325"/>
        <end position="334"/>
    </location>
</feature>
<organism evidence="2 3">
    <name type="scientific">Ectocarpus siliculosus</name>
    <name type="common">Brown alga</name>
    <name type="synonym">Conferva siliculosa</name>
    <dbReference type="NCBI Taxonomy" id="2880"/>
    <lineage>
        <taxon>Eukaryota</taxon>
        <taxon>Sar</taxon>
        <taxon>Stramenopiles</taxon>
        <taxon>Ochrophyta</taxon>
        <taxon>PX clade</taxon>
        <taxon>Phaeophyceae</taxon>
        <taxon>Ectocarpales</taxon>
        <taxon>Ectocarpaceae</taxon>
        <taxon>Ectocarpus</taxon>
    </lineage>
</organism>
<protein>
    <recommendedName>
        <fullName evidence="4">BART domain-containing protein</fullName>
    </recommendedName>
</protein>
<evidence type="ECO:0000313" key="2">
    <source>
        <dbReference type="EMBL" id="CBN76717.1"/>
    </source>
</evidence>
<feature type="compositionally biased region" description="Basic and acidic residues" evidence="1">
    <location>
        <begin position="59"/>
        <end position="78"/>
    </location>
</feature>
<feature type="compositionally biased region" description="Low complexity" evidence="1">
    <location>
        <begin position="242"/>
        <end position="251"/>
    </location>
</feature>
<keyword evidence="3" id="KW-1185">Reference proteome</keyword>
<evidence type="ECO:0008006" key="4">
    <source>
        <dbReference type="Google" id="ProtNLM"/>
    </source>
</evidence>
<dbReference type="EMBL" id="FN649726">
    <property type="protein sequence ID" value="CBN76717.1"/>
    <property type="molecule type" value="Genomic_DNA"/>
</dbReference>
<name>D8LBK8_ECTSI</name>
<feature type="compositionally biased region" description="Acidic residues" evidence="1">
    <location>
        <begin position="172"/>
        <end position="188"/>
    </location>
</feature>
<reference evidence="2 3" key="1">
    <citation type="journal article" date="2010" name="Nature">
        <title>The Ectocarpus genome and the independent evolution of multicellularity in brown algae.</title>
        <authorList>
            <person name="Cock J.M."/>
            <person name="Sterck L."/>
            <person name="Rouze P."/>
            <person name="Scornet D."/>
            <person name="Allen A.E."/>
            <person name="Amoutzias G."/>
            <person name="Anthouard V."/>
            <person name="Artiguenave F."/>
            <person name="Aury J.M."/>
            <person name="Badger J.H."/>
            <person name="Beszteri B."/>
            <person name="Billiau K."/>
            <person name="Bonnet E."/>
            <person name="Bothwell J.H."/>
            <person name="Bowler C."/>
            <person name="Boyen C."/>
            <person name="Brownlee C."/>
            <person name="Carrano C.J."/>
            <person name="Charrier B."/>
            <person name="Cho G.Y."/>
            <person name="Coelho S.M."/>
            <person name="Collen J."/>
            <person name="Corre E."/>
            <person name="Da Silva C."/>
            <person name="Delage L."/>
            <person name="Delaroque N."/>
            <person name="Dittami S.M."/>
            <person name="Doulbeau S."/>
            <person name="Elias M."/>
            <person name="Farnham G."/>
            <person name="Gachon C.M."/>
            <person name="Gschloessl B."/>
            <person name="Heesch S."/>
            <person name="Jabbari K."/>
            <person name="Jubin C."/>
            <person name="Kawai H."/>
            <person name="Kimura K."/>
            <person name="Kloareg B."/>
            <person name="Kupper F.C."/>
            <person name="Lang D."/>
            <person name="Le Bail A."/>
            <person name="Leblanc C."/>
            <person name="Lerouge P."/>
            <person name="Lohr M."/>
            <person name="Lopez P.J."/>
            <person name="Martens C."/>
            <person name="Maumus F."/>
            <person name="Michel G."/>
            <person name="Miranda-Saavedra D."/>
            <person name="Morales J."/>
            <person name="Moreau H."/>
            <person name="Motomura T."/>
            <person name="Nagasato C."/>
            <person name="Napoli C.A."/>
            <person name="Nelson D.R."/>
            <person name="Nyvall-Collen P."/>
            <person name="Peters A.F."/>
            <person name="Pommier C."/>
            <person name="Potin P."/>
            <person name="Poulain J."/>
            <person name="Quesneville H."/>
            <person name="Read B."/>
            <person name="Rensing S.A."/>
            <person name="Ritter A."/>
            <person name="Rousvoal S."/>
            <person name="Samanta M."/>
            <person name="Samson G."/>
            <person name="Schroeder D.C."/>
            <person name="Segurens B."/>
            <person name="Strittmatter M."/>
            <person name="Tonon T."/>
            <person name="Tregear J.W."/>
            <person name="Valentin K."/>
            <person name="von Dassow P."/>
            <person name="Yamagishi T."/>
            <person name="Van de Peer Y."/>
            <person name="Wincker P."/>
        </authorList>
    </citation>
    <scope>NUCLEOTIDE SEQUENCE [LARGE SCALE GENOMIC DNA]</scope>
    <source>
        <strain evidence="3">Ec32 / CCAP1310/4</strain>
    </source>
</reference>
<dbReference type="InterPro" id="IPR042541">
    <property type="entry name" value="BART_sf"/>
</dbReference>
<feature type="region of interest" description="Disordered" evidence="1">
    <location>
        <begin position="169"/>
        <end position="193"/>
    </location>
</feature>
<dbReference type="AlphaFoldDB" id="D8LBK8"/>
<evidence type="ECO:0000313" key="3">
    <source>
        <dbReference type="Proteomes" id="UP000002630"/>
    </source>
</evidence>
<dbReference type="Proteomes" id="UP000002630">
    <property type="component" value="Linkage Group LG01"/>
</dbReference>
<dbReference type="Gene3D" id="1.20.1520.10">
    <property type="entry name" value="ADP-ribosylation factor-like 2-binding protein, domain"/>
    <property type="match status" value="1"/>
</dbReference>
<sequence>MAEPKDDPDAAHFMDKIANHLGNSCLEENLNDFLEQHSEELVLELRRVDSSRSPVEQEGLEHEAKREELGGEKQEEASMARGEGAEGYQDGDGHFSQRVHELYQEFLKILQSNLEEFLQAEGLTETQLRDACEKEMRAKGGRGDCFMHTLISSWEFSSFIALVSDFAAEGMGSEDEEEEEDGEDDIDGDGASVDAARSFTYGSRLDDGAGSFDDMMSGSREAVGERRLLRSHNRRCPRSDRSSSSSGNSSGRSRRSPSPPAAGAAPDDALAGRGAAVVACSSRNLSDGAKDGAAGVRTEQQRRPDGSGRAGDGDTPGGSGSKARIHSDSRRGSKEAVSCCDDAYRGDDGTESQRAGGSARIEAGVGPGMQELSMRAEAKC</sequence>
<dbReference type="EMBL" id="FN647682">
    <property type="protein sequence ID" value="CBN76717.1"/>
    <property type="molecule type" value="Genomic_DNA"/>
</dbReference>
<proteinExistence type="predicted"/>